<keyword evidence="4" id="KW-1185">Reference proteome</keyword>
<dbReference type="InterPro" id="IPR002347">
    <property type="entry name" value="SDR_fam"/>
</dbReference>
<dbReference type="Proteomes" id="UP000776276">
    <property type="component" value="Unassembled WGS sequence"/>
</dbReference>
<sequence>MTQPLSPVLIIGAGSDIARALARAYAARGCALILAARDPAALATLASDLEIRHRAAVTLVACDVTAADPEPFVTSLPVLPGTVVMVAGLLGDQAESAADAAVAERVMATNYNGPARLLLSLARRMEARGSGAIIGISSVAGERGRGSNFIYGSAKAGFTAFLSGLRNHLARKGVHVLTVKPGFVATRMTEGMELPPRLTARPEQVAEAILRAQEKGRDVVYVKPLWRMIMAIIRAVPEGVFKKLSL</sequence>
<accession>A0ABS6BFU9</accession>
<evidence type="ECO:0000313" key="3">
    <source>
        <dbReference type="EMBL" id="MBU3077173.1"/>
    </source>
</evidence>
<dbReference type="CDD" id="cd05233">
    <property type="entry name" value="SDR_c"/>
    <property type="match status" value="1"/>
</dbReference>
<keyword evidence="2" id="KW-0560">Oxidoreductase</keyword>
<comment type="similarity">
    <text evidence="1">Belongs to the short-chain dehydrogenases/reductases (SDR) family.</text>
</comment>
<evidence type="ECO:0000256" key="1">
    <source>
        <dbReference type="ARBA" id="ARBA00006484"/>
    </source>
</evidence>
<protein>
    <submittedName>
        <fullName evidence="3">SDR family oxidoreductase</fullName>
    </submittedName>
</protein>
<gene>
    <name evidence="3" type="ORF">KOF26_04770</name>
</gene>
<reference evidence="3 4" key="1">
    <citation type="submission" date="2021-06" db="EMBL/GenBank/DDBJ databases">
        <title>Sphingomonas sp. XMGL2, whole genome shotgun sequencing project.</title>
        <authorList>
            <person name="Zhao G."/>
            <person name="Shen L."/>
        </authorList>
    </citation>
    <scope>NUCLEOTIDE SEQUENCE [LARGE SCALE GENOMIC DNA]</scope>
    <source>
        <strain evidence="3 4">XMGL2</strain>
    </source>
</reference>
<dbReference type="PANTHER" id="PTHR44196">
    <property type="entry name" value="DEHYDROGENASE/REDUCTASE SDR FAMILY MEMBER 7B"/>
    <property type="match status" value="1"/>
</dbReference>
<evidence type="ECO:0000256" key="2">
    <source>
        <dbReference type="ARBA" id="ARBA00023002"/>
    </source>
</evidence>
<dbReference type="NCBIfam" id="NF005489">
    <property type="entry name" value="PRK07102.1"/>
    <property type="match status" value="1"/>
</dbReference>
<dbReference type="RefSeq" id="WP_216320921.1">
    <property type="nucleotide sequence ID" value="NZ_JAHKRT010000002.1"/>
</dbReference>
<name>A0ABS6BFU9_9SPHN</name>
<comment type="caution">
    <text evidence="3">The sequence shown here is derived from an EMBL/GenBank/DDBJ whole genome shotgun (WGS) entry which is preliminary data.</text>
</comment>
<dbReference type="PANTHER" id="PTHR44196:SF1">
    <property type="entry name" value="DEHYDROGENASE_REDUCTASE SDR FAMILY MEMBER 7B"/>
    <property type="match status" value="1"/>
</dbReference>
<organism evidence="3 4">
    <name type="scientific">Sphingomonas quercus</name>
    <dbReference type="NCBI Taxonomy" id="2842451"/>
    <lineage>
        <taxon>Bacteria</taxon>
        <taxon>Pseudomonadati</taxon>
        <taxon>Pseudomonadota</taxon>
        <taxon>Alphaproteobacteria</taxon>
        <taxon>Sphingomonadales</taxon>
        <taxon>Sphingomonadaceae</taxon>
        <taxon>Sphingomonas</taxon>
    </lineage>
</organism>
<dbReference type="Pfam" id="PF00106">
    <property type="entry name" value="adh_short"/>
    <property type="match status" value="1"/>
</dbReference>
<proteinExistence type="inferred from homology"/>
<evidence type="ECO:0000313" key="4">
    <source>
        <dbReference type="Proteomes" id="UP000776276"/>
    </source>
</evidence>
<dbReference type="EMBL" id="JAHKRT010000002">
    <property type="protein sequence ID" value="MBU3077173.1"/>
    <property type="molecule type" value="Genomic_DNA"/>
</dbReference>